<keyword evidence="3" id="KW-1185">Reference proteome</keyword>
<feature type="transmembrane region" description="Helical" evidence="1">
    <location>
        <begin position="117"/>
        <end position="143"/>
    </location>
</feature>
<sequence length="256" mass="27558">MKAQTAHPSFSEAVPSIHQVDIAEPLDWLAAGLRTFAAAPASSLLYGTLFTLACWVTVSLTWALPWFTIAFVTGLLLLGPFLAAGLYVAARQQDAGEPISIRAGFELVRERGTNLSLFALLLGLIAAAWVRLSALLFAVQFTMFSPSIEGYVGILSGHFDPVVMIFFFGIGFLLAAVVFTISAVAVPMILDRDVGPITAMQTSYRVVRSNLSAMTLWAALIVAVSGIGILTLFVGMIVLFPVLGYATWHSYRRLVA</sequence>
<accession>A0A1H2WDG5</accession>
<keyword evidence="1" id="KW-1133">Transmembrane helix</keyword>
<evidence type="ECO:0000313" key="2">
    <source>
        <dbReference type="EMBL" id="SDW78089.1"/>
    </source>
</evidence>
<reference evidence="3" key="1">
    <citation type="submission" date="2016-10" db="EMBL/GenBank/DDBJ databases">
        <authorList>
            <person name="Varghese N."/>
            <person name="Submissions S."/>
        </authorList>
    </citation>
    <scope>NUCLEOTIDE SEQUENCE [LARGE SCALE GENOMIC DNA]</scope>
    <source>
        <strain evidence="3">DSM 217</strain>
    </source>
</reference>
<keyword evidence="1" id="KW-0472">Membrane</keyword>
<organism evidence="2 3">
    <name type="scientific">Thiocapsa roseopersicina</name>
    <dbReference type="NCBI Taxonomy" id="1058"/>
    <lineage>
        <taxon>Bacteria</taxon>
        <taxon>Pseudomonadati</taxon>
        <taxon>Pseudomonadota</taxon>
        <taxon>Gammaproteobacteria</taxon>
        <taxon>Chromatiales</taxon>
        <taxon>Chromatiaceae</taxon>
        <taxon>Thiocapsa</taxon>
    </lineage>
</organism>
<feature type="transmembrane region" description="Helical" evidence="1">
    <location>
        <begin position="69"/>
        <end position="90"/>
    </location>
</feature>
<name>A0A1H2WDG5_THIRO</name>
<dbReference type="OrthoDB" id="5621705at2"/>
<gene>
    <name evidence="2" type="ORF">SAMN05421783_108134</name>
</gene>
<dbReference type="AlphaFoldDB" id="A0A1H2WDG5"/>
<feature type="transmembrane region" description="Helical" evidence="1">
    <location>
        <begin position="163"/>
        <end position="190"/>
    </location>
</feature>
<dbReference type="EMBL" id="FNNZ01000008">
    <property type="protein sequence ID" value="SDW78089.1"/>
    <property type="molecule type" value="Genomic_DNA"/>
</dbReference>
<dbReference type="Pfam" id="PF09955">
    <property type="entry name" value="DUF2189"/>
    <property type="match status" value="1"/>
</dbReference>
<evidence type="ECO:0000313" key="3">
    <source>
        <dbReference type="Proteomes" id="UP000198816"/>
    </source>
</evidence>
<feature type="transmembrane region" description="Helical" evidence="1">
    <location>
        <begin position="211"/>
        <end position="244"/>
    </location>
</feature>
<evidence type="ECO:0000256" key="1">
    <source>
        <dbReference type="SAM" id="Phobius"/>
    </source>
</evidence>
<proteinExistence type="predicted"/>
<keyword evidence="1" id="KW-0812">Transmembrane</keyword>
<dbReference type="STRING" id="1058.SAMN05421783_108134"/>
<dbReference type="RefSeq" id="WP_093031214.1">
    <property type="nucleotide sequence ID" value="NZ_FNNZ01000008.1"/>
</dbReference>
<dbReference type="InterPro" id="IPR018692">
    <property type="entry name" value="DUF2189"/>
</dbReference>
<protein>
    <submittedName>
        <fullName evidence="2">Uncharacterized membrane protein</fullName>
    </submittedName>
</protein>
<feature type="transmembrane region" description="Helical" evidence="1">
    <location>
        <begin position="44"/>
        <end position="63"/>
    </location>
</feature>
<dbReference type="Proteomes" id="UP000198816">
    <property type="component" value="Unassembled WGS sequence"/>
</dbReference>